<organism evidence="1 2">
    <name type="scientific">Macrolepiota fuliginosa MF-IS2</name>
    <dbReference type="NCBI Taxonomy" id="1400762"/>
    <lineage>
        <taxon>Eukaryota</taxon>
        <taxon>Fungi</taxon>
        <taxon>Dikarya</taxon>
        <taxon>Basidiomycota</taxon>
        <taxon>Agaricomycotina</taxon>
        <taxon>Agaricomycetes</taxon>
        <taxon>Agaricomycetidae</taxon>
        <taxon>Agaricales</taxon>
        <taxon>Agaricineae</taxon>
        <taxon>Agaricaceae</taxon>
        <taxon>Macrolepiota</taxon>
    </lineage>
</organism>
<gene>
    <name evidence="1" type="ORF">P691DRAFT_790490</name>
</gene>
<dbReference type="Proteomes" id="UP000807342">
    <property type="component" value="Unassembled WGS sequence"/>
</dbReference>
<evidence type="ECO:0000313" key="1">
    <source>
        <dbReference type="EMBL" id="KAF9441895.1"/>
    </source>
</evidence>
<protein>
    <submittedName>
        <fullName evidence="1">Uncharacterized protein</fullName>
    </submittedName>
</protein>
<accession>A0A9P6BXW4</accession>
<name>A0A9P6BXW4_9AGAR</name>
<proteinExistence type="predicted"/>
<dbReference type="AlphaFoldDB" id="A0A9P6BXW4"/>
<reference evidence="1" key="1">
    <citation type="submission" date="2020-11" db="EMBL/GenBank/DDBJ databases">
        <authorList>
            <consortium name="DOE Joint Genome Institute"/>
            <person name="Ahrendt S."/>
            <person name="Riley R."/>
            <person name="Andreopoulos W."/>
            <person name="Labutti K."/>
            <person name="Pangilinan J."/>
            <person name="Ruiz-Duenas F.J."/>
            <person name="Barrasa J.M."/>
            <person name="Sanchez-Garcia M."/>
            <person name="Camarero S."/>
            <person name="Miyauchi S."/>
            <person name="Serrano A."/>
            <person name="Linde D."/>
            <person name="Babiker R."/>
            <person name="Drula E."/>
            <person name="Ayuso-Fernandez I."/>
            <person name="Pacheco R."/>
            <person name="Padilla G."/>
            <person name="Ferreira P."/>
            <person name="Barriuso J."/>
            <person name="Kellner H."/>
            <person name="Castanera R."/>
            <person name="Alfaro M."/>
            <person name="Ramirez L."/>
            <person name="Pisabarro A.G."/>
            <person name="Kuo A."/>
            <person name="Tritt A."/>
            <person name="Lipzen A."/>
            <person name="He G."/>
            <person name="Yan M."/>
            <person name="Ng V."/>
            <person name="Cullen D."/>
            <person name="Martin F."/>
            <person name="Rosso M.-N."/>
            <person name="Henrissat B."/>
            <person name="Hibbett D."/>
            <person name="Martinez A.T."/>
            <person name="Grigoriev I.V."/>
        </authorList>
    </citation>
    <scope>NUCLEOTIDE SEQUENCE</scope>
    <source>
        <strain evidence="1">MF-IS2</strain>
    </source>
</reference>
<comment type="caution">
    <text evidence="1">The sequence shown here is derived from an EMBL/GenBank/DDBJ whole genome shotgun (WGS) entry which is preliminary data.</text>
</comment>
<evidence type="ECO:0000313" key="2">
    <source>
        <dbReference type="Proteomes" id="UP000807342"/>
    </source>
</evidence>
<dbReference type="EMBL" id="MU151752">
    <property type="protein sequence ID" value="KAF9441895.1"/>
    <property type="molecule type" value="Genomic_DNA"/>
</dbReference>
<sequence length="372" mass="42636">MASSSQPQTVLRKTTWMPIRVLAHKSMKPHEINDIARSLANAMEVWWPAIQAQYLDADMTVSLGVIQGLHVSKDTPYLHWTVKLIHKGCIAGTMHVPGAQGRVADVYWSVGKAWRKVSVSEQFRHWGVISCRYILVKLRVDEWWVVYGIILYDTLNALLENRLPCIFLRDPPFWSVGWVPESCGPTITSITDQVGLPIGYRSDLSVSQRLGYAILRALNIYMAPRVRSRSHSTAKGMFAFTQKCVYHYTTAKGMFAFTQSTPWPKNQKFPVAMRSTAELKNKSCFIRCMRTLKLWRVQPGHVLLYTFISAWLFKRERLLLSEYAYSSTPKTPRALTPDDTFSRSARDELTYYPAHLPSRITSFLQTRPTVLK</sequence>
<keyword evidence="2" id="KW-1185">Reference proteome</keyword>